<accession>A0ACD0NTX8</accession>
<reference evidence="1 2" key="1">
    <citation type="journal article" date="2018" name="Mol. Biol. Evol.">
        <title>Broad Genomic Sampling Reveals a Smut Pathogenic Ancestry of the Fungal Clade Ustilaginomycotina.</title>
        <authorList>
            <person name="Kijpornyongpan T."/>
            <person name="Mondo S.J."/>
            <person name="Barry K."/>
            <person name="Sandor L."/>
            <person name="Lee J."/>
            <person name="Lipzen A."/>
            <person name="Pangilinan J."/>
            <person name="LaButti K."/>
            <person name="Hainaut M."/>
            <person name="Henrissat B."/>
            <person name="Grigoriev I.V."/>
            <person name="Spatafora J.W."/>
            <person name="Aime M.C."/>
        </authorList>
    </citation>
    <scope>NUCLEOTIDE SEQUENCE [LARGE SCALE GENOMIC DNA]</scope>
    <source>
        <strain evidence="1 2">SA 807</strain>
    </source>
</reference>
<organism evidence="1 2">
    <name type="scientific">Violaceomyces palustris</name>
    <dbReference type="NCBI Taxonomy" id="1673888"/>
    <lineage>
        <taxon>Eukaryota</taxon>
        <taxon>Fungi</taxon>
        <taxon>Dikarya</taxon>
        <taxon>Basidiomycota</taxon>
        <taxon>Ustilaginomycotina</taxon>
        <taxon>Ustilaginomycetes</taxon>
        <taxon>Violaceomycetales</taxon>
        <taxon>Violaceomycetaceae</taxon>
        <taxon>Violaceomyces</taxon>
    </lineage>
</organism>
<name>A0ACD0NTX8_9BASI</name>
<sequence length="1773" mass="184147">MIREAFFYLLGGVTFLPLCILAILVHFHLTSTPYSAHPHLPSSSQSSQAFPSDIELTQARKEAALDLAATNAALHAEIQANQGKDRPQGPSTAPPSAKRLGPSTATALSKPHLSGWLTIRPRFQPDGEPTSAPPQPSSSNPTASASGSSSGQSDPSKVSGDGASAQPTPASNSYVSQMYKGIMDYRNRSTQKTVSTGAGQTQPPTSASSSDRNATDGSNSPQSSTASAPGKEQFHCILKAPILYLYSSDDVSSPLTECHAAIDLRGKRVSIYVSGMGDTIGELEEEVDAEGLEGDNGSDAIGSSSRPRSKVERLKAPADPARQWDTQSSAGSDAEMVGMSTKVPSAALKKKLAKSGWSKAKRAAIRDGELFMKRNAIRIVGPLPSFLSRKSRAEGDSEGEGNAEEVKGLRRPQWFIFNKNTCQMEDWYHALLQASLMPKTGSSSKSLDAEFPEMAPFSGSADPIGPLFSKSDMSSLLSSLDSLPDPIPLRWLNAIVGRVFFSVYRTAWIEDYITRKMMKKISRVRTPGFLSDVRVREVDIGRRAPGFSRPMLKSLTSDGEASMEVACHYTGEIRLTISTNLTISLGSRFKPYTVSLLLAVVLRSLDGNLLLRVKPPPSNRLWFGFTSLPKMQIDVEPVVSERKVQWGMVTRLIESRIRDLMTESIVVPNMDDVPFFDTRPFLFRGGIFADAGKRGEEDAGDDSTEDARASANTGKQVPSKSAPVSGVATPVAEKDGPEGGSSGQDDVSAANSTGRSSASSQGLRNRKSVADNLGAEISESLSRVSSPAAAGLSSLLSRDRAASTANLSAPAESLGNSLSKSPPGKRRSWFVGPRFGSSGTAQQDGMPSDFPHGSIATRNGRRVKEQSSLAWGNASLSLPPAGKAPSSDSAGSLSFASPSNTPSSASRQPTVDSDSRASPSHEKNKGSISSVTSSVLGTDESAISANTEELNRSFEAAALESFNDGDQHARNAGEIEGEDFEPSLPTPTSSTAPNSRTPSVRIQRASEDLLSPERHIDPNISPSDAEEDTVTNDTVLLEDRSLDGAGLSSIKTDGLEPAGVRGILNESPSSMRSTSTFARSLSSSPMEPGIAIESSGRSQSDSSSASFADTNSDATRSLSTADASSSTSVSADMSGFSSDRKSITSSTASTSSNGGVRSSAHGFAPPLLRSSVLARPPADSRNEAAANLSSVQKSRYGLGATTTQQDGAATSAAFEGAGTGSGAAGATTLNLISSWNKAKASMADKESRQAAAKEAKDALKRGWASWNAKRAERANASGRLSPSYRDSEQSSEGLSTSRSASWLASSPPDPVSMGAGLDRSESREDRPSLANASGQSQTSLSAAEARARLRVQASGPEDGQGSGSNSGSAGTRTPYKELRASKAARDQLVPPQSRQGISSATAPKGESGVTNEWDLDVPSIAAPAPTMRRRTESTVSINAEKPRNISGSSSNGGGDVQLGTSPSSKRLLAEGGGVSFIPPAPLATTGLASASGFPESSLSPPLQTSSALTAKPTQAPLSISEPAVPSSSLSGPPSSRSPPRVPSRPSQAASSGSVGSGMPRSPPTTFSPELRALPDVVASSPPLASGPLLSSPQVGSAWQGASPQPSSSPPVALSQGIKTQPGRAQMMAIPGIPSMQKSGPQSFSAPPPAPASTSVAGSSIAHPSPGATGLPASTKAGGIFKLPFVTAGPPNTTTTPPSAFSSSSSSTGEVPPSNLVPPQPTGAETKQGDPTRSQVEVEEGPVAGKEEDEPEEMKVAPTVEARGSDPQRIAEGG</sequence>
<evidence type="ECO:0000313" key="1">
    <source>
        <dbReference type="EMBL" id="PWN49249.1"/>
    </source>
</evidence>
<dbReference type="EMBL" id="KZ820077">
    <property type="protein sequence ID" value="PWN49249.1"/>
    <property type="molecule type" value="Genomic_DNA"/>
</dbReference>
<keyword evidence="2" id="KW-1185">Reference proteome</keyword>
<proteinExistence type="predicted"/>
<protein>
    <submittedName>
        <fullName evidence="1">Uncharacterized protein</fullName>
    </submittedName>
</protein>
<evidence type="ECO:0000313" key="2">
    <source>
        <dbReference type="Proteomes" id="UP000245626"/>
    </source>
</evidence>
<gene>
    <name evidence="1" type="ORF">IE53DRAFT_155620</name>
</gene>
<dbReference type="Proteomes" id="UP000245626">
    <property type="component" value="Unassembled WGS sequence"/>
</dbReference>